<name>A0A1M6P3J0_9FLAO</name>
<dbReference type="STRING" id="797419.SAMN05216556_13917"/>
<evidence type="ECO:0000313" key="3">
    <source>
        <dbReference type="Proteomes" id="UP000184172"/>
    </source>
</evidence>
<proteinExistence type="predicted"/>
<reference evidence="3" key="1">
    <citation type="submission" date="2016-11" db="EMBL/GenBank/DDBJ databases">
        <authorList>
            <person name="Varghese N."/>
            <person name="Submissions S."/>
        </authorList>
    </citation>
    <scope>NUCLEOTIDE SEQUENCE [LARGE SCALE GENOMIC DNA]</scope>
    <source>
        <strain evidence="3">DSM 26349</strain>
    </source>
</reference>
<sequence length="305" mass="35356">MLELITEKCTDLLLQANSPVSHHFDIDFEKDSQSLYQKFAFIKSVISSDEFHDAINRIVTSPVTVWAESSELKDIRSVRKFANSSLKELVKGSNRTKLPPKHYLEKYGLKTIPERITSVRKIDSVDTPENRFIKHALETFLKFCNDINKASKKDSKLDNESKTLSRELESHLHHIIFQEISRPTTLKLNSPVLQRKEGYREVLRVWLMFELAAKLVWKGGEDVYGAGKKDVANLYEYWLFFKLLDLFQSIFDIEPKHISELIETSDNGLNIRVKQGKFTALNGVYESENRNLNIRFVSFPLNRTV</sequence>
<dbReference type="InterPro" id="IPR018633">
    <property type="entry name" value="DUF2357"/>
</dbReference>
<evidence type="ECO:0000313" key="2">
    <source>
        <dbReference type="EMBL" id="SHK02480.1"/>
    </source>
</evidence>
<feature type="domain" description="DUF2357" evidence="1">
    <location>
        <begin position="1"/>
        <end position="206"/>
    </location>
</feature>
<dbReference type="Pfam" id="PF09823">
    <property type="entry name" value="DUF2357"/>
    <property type="match status" value="1"/>
</dbReference>
<keyword evidence="3" id="KW-1185">Reference proteome</keyword>
<dbReference type="Proteomes" id="UP000184172">
    <property type="component" value="Unassembled WGS sequence"/>
</dbReference>
<gene>
    <name evidence="2" type="ORF">SAMN04487908_1422</name>
</gene>
<accession>A0A1M6P3J0</accession>
<dbReference type="EMBL" id="FQYV01000042">
    <property type="protein sequence ID" value="SHK02480.1"/>
    <property type="molecule type" value="Genomic_DNA"/>
</dbReference>
<protein>
    <recommendedName>
        <fullName evidence="1">DUF2357 domain-containing protein</fullName>
    </recommendedName>
</protein>
<evidence type="ECO:0000259" key="1">
    <source>
        <dbReference type="Pfam" id="PF09823"/>
    </source>
</evidence>
<organism evidence="2 3">
    <name type="scientific">Aequorivita viscosa</name>
    <dbReference type="NCBI Taxonomy" id="797419"/>
    <lineage>
        <taxon>Bacteria</taxon>
        <taxon>Pseudomonadati</taxon>
        <taxon>Bacteroidota</taxon>
        <taxon>Flavobacteriia</taxon>
        <taxon>Flavobacteriales</taxon>
        <taxon>Flavobacteriaceae</taxon>
        <taxon>Aequorivita</taxon>
    </lineage>
</organism>
<dbReference type="AlphaFoldDB" id="A0A1M6P3J0"/>